<proteinExistence type="predicted"/>
<evidence type="ECO:0008006" key="2">
    <source>
        <dbReference type="Google" id="ProtNLM"/>
    </source>
</evidence>
<protein>
    <recommendedName>
        <fullName evidence="2">SAP domain-containing protein</fullName>
    </recommendedName>
</protein>
<organism evidence="1">
    <name type="scientific">Chaetoceros debilis</name>
    <dbReference type="NCBI Taxonomy" id="122233"/>
    <lineage>
        <taxon>Eukaryota</taxon>
        <taxon>Sar</taxon>
        <taxon>Stramenopiles</taxon>
        <taxon>Ochrophyta</taxon>
        <taxon>Bacillariophyta</taxon>
        <taxon>Coscinodiscophyceae</taxon>
        <taxon>Chaetocerotophycidae</taxon>
        <taxon>Chaetocerotales</taxon>
        <taxon>Chaetocerotaceae</taxon>
        <taxon>Chaetoceros</taxon>
    </lineage>
</organism>
<dbReference type="EMBL" id="HBIO01007526">
    <property type="protein sequence ID" value="CAE0460805.1"/>
    <property type="molecule type" value="Transcribed_RNA"/>
</dbReference>
<dbReference type="AlphaFoldDB" id="A0A7S3PZT0"/>
<sequence>MDAFLLWRKYGAKKKKSKAANWFETLTVAQLKDLCKAAKVRRSGSKPMLCRQLLSDNYIRSFGHCNQNQIKFELKEKMLVQSGNKYTQVLRLVQNEKGTGQAKRAATETIIDDETGEEVQVLKKRKIIPKPETMYARIEKKIKSVSQYKYQTNYGSKQHAPDVFDMLKKLLNEFCIENKMLETDPMLAFRVAKAGFSALYYNWQFMERPGYAGDYAPFTLRRLEIVLKAVRHVLSQEDIEEMVAVLENVNVCMGDYCVNMSYPIVMQGNASWQYEGFDHKAEKINIIHSAIRVIMPSYDEKKRDTNPKRKHLNCDMRGLAAMNGIPYP</sequence>
<reference evidence="1" key="1">
    <citation type="submission" date="2021-01" db="EMBL/GenBank/DDBJ databases">
        <authorList>
            <person name="Corre E."/>
            <person name="Pelletier E."/>
            <person name="Niang G."/>
            <person name="Scheremetjew M."/>
            <person name="Finn R."/>
            <person name="Kale V."/>
            <person name="Holt S."/>
            <person name="Cochrane G."/>
            <person name="Meng A."/>
            <person name="Brown T."/>
            <person name="Cohen L."/>
        </authorList>
    </citation>
    <scope>NUCLEOTIDE SEQUENCE</scope>
    <source>
        <strain evidence="1">MM31A-1</strain>
    </source>
</reference>
<gene>
    <name evidence="1" type="ORF">CDEB00056_LOCUS5646</name>
</gene>
<evidence type="ECO:0000313" key="1">
    <source>
        <dbReference type="EMBL" id="CAE0460805.1"/>
    </source>
</evidence>
<name>A0A7S3PZT0_9STRA</name>
<accession>A0A7S3PZT0</accession>